<dbReference type="EMBL" id="CP037899">
    <property type="protein sequence ID" value="QDQ43014.1"/>
    <property type="molecule type" value="Genomic_DNA"/>
</dbReference>
<dbReference type="GO" id="GO:0050660">
    <property type="term" value="F:flavin adenine dinucleotide binding"/>
    <property type="evidence" value="ECO:0007669"/>
    <property type="project" value="InterPro"/>
</dbReference>
<sequence length="451" mass="51288">MNNWFEMSWKPLLIVFLILANGFFVAAEFAIIKVRITELKLLLKTKDWRLPLALKIVQNPTLFLSATQIGITLSSLGLGWIAEPAMAGWIKALLFRLGISHDITLNSLSYLFALCLITFLSIALGELAPKFLALQYARKIILFTSPILTISSILFYPAIFILNVSANWALKLLGFEPPKTTGRLGQSISMDELQQIIMHSAHAHPFDELINRIMIKALRLKNTTAQQVMIPKDRVVVLWLDQPIQENLKIAQRSGYSRFPVCEGSIDNLVGMVLLQELLWQYITLGEQTKLSSILRPALIFSPSTPLPVMLEKFRKARTHLAIVKDKNEKVIGLVSFEDVLEELVGDIRDEFDIEKGPIYELTKEYAVVDGDLPLRDLANETNWPLPIDTTQTVSEWCFEKIKRQPKKSEMFSVDGFNIVVEEVSPQKIKRVKLIRIQEPTDEESFFEAEH</sequence>
<evidence type="ECO:0000313" key="15">
    <source>
        <dbReference type="Proteomes" id="UP000031594"/>
    </source>
</evidence>
<keyword evidence="5 9" id="KW-1133">Transmembrane helix</keyword>
<dbReference type="InterPro" id="IPR000644">
    <property type="entry name" value="CBS_dom"/>
</dbReference>
<dbReference type="CDD" id="cd04590">
    <property type="entry name" value="CBS_pair_CorC_HlyC_assoc"/>
    <property type="match status" value="1"/>
</dbReference>
<keyword evidence="7 9" id="KW-0472">Membrane</keyword>
<dbReference type="InterPro" id="IPR036318">
    <property type="entry name" value="FAD-bd_PCMH-like_sf"/>
</dbReference>
<dbReference type="EMBL" id="JQNX01000002">
    <property type="protein sequence ID" value="KIE59076.1"/>
    <property type="molecule type" value="Genomic_DNA"/>
</dbReference>
<dbReference type="Pfam" id="PF01595">
    <property type="entry name" value="CNNM"/>
    <property type="match status" value="1"/>
</dbReference>
<evidence type="ECO:0000256" key="7">
    <source>
        <dbReference type="ARBA" id="ARBA00023136"/>
    </source>
</evidence>
<dbReference type="KEGG" id="mkc:kam1_1800"/>
<evidence type="ECO:0000313" key="14">
    <source>
        <dbReference type="EMBL" id="QDQ43014.1"/>
    </source>
</evidence>
<reference evidence="16" key="3">
    <citation type="submission" date="2019-03" db="EMBL/GenBank/DDBJ databases">
        <title>Complete genome of Methylacidiphilum kamchatkense Kam1.</title>
        <authorList>
            <person name="Kruse T."/>
            <person name="Murarilal Ratnadevi C."/>
            <person name="Erikstad H.-A."/>
            <person name="Birkeland N.-K."/>
        </authorList>
    </citation>
    <scope>NUCLEOTIDE SEQUENCE [LARGE SCALE GENOMIC DNA]</scope>
    <source>
        <strain evidence="16">kam1</strain>
    </source>
</reference>
<dbReference type="GO" id="GO:0005886">
    <property type="term" value="C:plasma membrane"/>
    <property type="evidence" value="ECO:0007669"/>
    <property type="project" value="UniProtKB-SubCell"/>
</dbReference>
<dbReference type="AlphaFoldDB" id="A0A0C1RVX6"/>
<keyword evidence="6 8" id="KW-0129">CBS domain</keyword>
<dbReference type="PANTHER" id="PTHR43099">
    <property type="entry name" value="UPF0053 PROTEIN YRKA"/>
    <property type="match status" value="1"/>
</dbReference>
<evidence type="ECO:0000256" key="2">
    <source>
        <dbReference type="ARBA" id="ARBA00022475"/>
    </source>
</evidence>
<evidence type="ECO:0000256" key="9">
    <source>
        <dbReference type="PROSITE-ProRule" id="PRU01193"/>
    </source>
</evidence>
<evidence type="ECO:0000256" key="3">
    <source>
        <dbReference type="ARBA" id="ARBA00022692"/>
    </source>
</evidence>
<dbReference type="InterPro" id="IPR044751">
    <property type="entry name" value="Ion_transp-like_CBS"/>
</dbReference>
<keyword evidence="15" id="KW-1185">Reference proteome</keyword>
<dbReference type="Gene3D" id="3.30.465.10">
    <property type="match status" value="1"/>
</dbReference>
<feature type="domain" description="CNNM transmembrane" evidence="12">
    <location>
        <begin position="3"/>
        <end position="214"/>
    </location>
</feature>
<evidence type="ECO:0000256" key="10">
    <source>
        <dbReference type="SAM" id="Phobius"/>
    </source>
</evidence>
<evidence type="ECO:0000259" key="11">
    <source>
        <dbReference type="PROSITE" id="PS51371"/>
    </source>
</evidence>
<evidence type="ECO:0000259" key="12">
    <source>
        <dbReference type="PROSITE" id="PS51846"/>
    </source>
</evidence>
<dbReference type="STRING" id="1202785.A946_03365"/>
<dbReference type="InterPro" id="IPR002550">
    <property type="entry name" value="CNNM"/>
</dbReference>
<dbReference type="Proteomes" id="UP000031594">
    <property type="component" value="Unassembled WGS sequence"/>
</dbReference>
<feature type="domain" description="CBS" evidence="11">
    <location>
        <begin position="229"/>
        <end position="291"/>
    </location>
</feature>
<dbReference type="PROSITE" id="PS51371">
    <property type="entry name" value="CBS"/>
    <property type="match status" value="2"/>
</dbReference>
<feature type="transmembrane region" description="Helical" evidence="10">
    <location>
        <begin position="12"/>
        <end position="32"/>
    </location>
</feature>
<feature type="domain" description="CBS" evidence="11">
    <location>
        <begin position="294"/>
        <end position="351"/>
    </location>
</feature>
<reference evidence="13 15" key="1">
    <citation type="submission" date="2014-08" db="EMBL/GenBank/DDBJ databases">
        <title>Methylacidiphilum kamchatkense strain Kam1 draft genome sequence.</title>
        <authorList>
            <person name="Birkeland N.-K."/>
            <person name="Erikstad H.A."/>
        </authorList>
    </citation>
    <scope>NUCLEOTIDE SEQUENCE [LARGE SCALE GENOMIC DNA]</scope>
    <source>
        <strain evidence="13 15">Kam1</strain>
    </source>
</reference>
<evidence type="ECO:0000256" key="1">
    <source>
        <dbReference type="ARBA" id="ARBA00004651"/>
    </source>
</evidence>
<dbReference type="InterPro" id="IPR051676">
    <property type="entry name" value="UPF0053_domain"/>
</dbReference>
<dbReference type="Gene3D" id="3.10.580.10">
    <property type="entry name" value="CBS-domain"/>
    <property type="match status" value="1"/>
</dbReference>
<keyword evidence="4" id="KW-0677">Repeat</keyword>
<evidence type="ECO:0000256" key="8">
    <source>
        <dbReference type="PROSITE-ProRule" id="PRU00703"/>
    </source>
</evidence>
<evidence type="ECO:0000256" key="6">
    <source>
        <dbReference type="ARBA" id="ARBA00023122"/>
    </source>
</evidence>
<dbReference type="InterPro" id="IPR046342">
    <property type="entry name" value="CBS_dom_sf"/>
</dbReference>
<evidence type="ECO:0000256" key="5">
    <source>
        <dbReference type="ARBA" id="ARBA00022989"/>
    </source>
</evidence>
<dbReference type="Proteomes" id="UP000315925">
    <property type="component" value="Chromosome"/>
</dbReference>
<dbReference type="Pfam" id="PF03471">
    <property type="entry name" value="CorC_HlyC"/>
    <property type="match status" value="1"/>
</dbReference>
<organism evidence="14 16">
    <name type="scientific">Methylacidiphilum kamchatkense Kam1</name>
    <dbReference type="NCBI Taxonomy" id="1202785"/>
    <lineage>
        <taxon>Bacteria</taxon>
        <taxon>Pseudomonadati</taxon>
        <taxon>Verrucomicrobiota</taxon>
        <taxon>Methylacidiphilae</taxon>
        <taxon>Methylacidiphilales</taxon>
        <taxon>Methylacidiphilaceae</taxon>
        <taxon>Methylacidiphilum (ex Ratnadevi et al. 2023)</taxon>
    </lineage>
</organism>
<feature type="transmembrane region" description="Helical" evidence="10">
    <location>
        <begin position="108"/>
        <end position="128"/>
    </location>
</feature>
<comment type="subcellular location">
    <subcellularLocation>
        <location evidence="1">Cell membrane</location>
        <topology evidence="1">Multi-pass membrane protein</topology>
    </subcellularLocation>
</comment>
<accession>A0A0C1RVX6</accession>
<protein>
    <submittedName>
        <fullName evidence="14">CBS domain containing-hemolysin-like protein</fullName>
    </submittedName>
    <submittedName>
        <fullName evidence="13">Hemolysin activation protein</fullName>
    </submittedName>
</protein>
<dbReference type="SUPFAM" id="SSF54631">
    <property type="entry name" value="CBS-domain pair"/>
    <property type="match status" value="1"/>
</dbReference>
<dbReference type="OrthoDB" id="9798188at2"/>
<proteinExistence type="predicted"/>
<evidence type="ECO:0000313" key="13">
    <source>
        <dbReference type="EMBL" id="KIE59076.1"/>
    </source>
</evidence>
<dbReference type="InterPro" id="IPR016169">
    <property type="entry name" value="FAD-bd_PCMH_sub2"/>
</dbReference>
<reference evidence="14" key="2">
    <citation type="journal article" date="2019" name="BMC Genomics">
        <title>Complete genome sequence analysis of the thermoacidophilic verrucomicrobial methanotroph 'Candidatus Methylacidiphilum kamchatkense' strain Kam1 and comparison with its closest relatives.</title>
        <authorList>
            <person name="Kruse T."/>
            <person name="Ratnadevi C.M."/>
            <person name="Erikstad H.A."/>
            <person name="Birkeland N.K."/>
        </authorList>
    </citation>
    <scope>NUCLEOTIDE SEQUENCE</scope>
    <source>
        <strain evidence="14">Kam1</strain>
    </source>
</reference>
<dbReference type="PROSITE" id="PS51846">
    <property type="entry name" value="CNNM"/>
    <property type="match status" value="1"/>
</dbReference>
<dbReference type="SUPFAM" id="SSF56176">
    <property type="entry name" value="FAD-binding/transporter-associated domain-like"/>
    <property type="match status" value="1"/>
</dbReference>
<evidence type="ECO:0000256" key="4">
    <source>
        <dbReference type="ARBA" id="ARBA00022737"/>
    </source>
</evidence>
<keyword evidence="3 9" id="KW-0812">Transmembrane</keyword>
<feature type="transmembrane region" description="Helical" evidence="10">
    <location>
        <begin position="140"/>
        <end position="162"/>
    </location>
</feature>
<gene>
    <name evidence="13" type="ORF">A946_03365</name>
    <name evidence="14" type="ORF">kam1_1800</name>
</gene>
<dbReference type="PANTHER" id="PTHR43099:SF5">
    <property type="entry name" value="HLYC_CORC FAMILY TRANSPORTER"/>
    <property type="match status" value="1"/>
</dbReference>
<evidence type="ECO:0000313" key="16">
    <source>
        <dbReference type="Proteomes" id="UP000315925"/>
    </source>
</evidence>
<name>A0A0C1RVX6_9BACT</name>
<feature type="transmembrane region" description="Helical" evidence="10">
    <location>
        <begin position="62"/>
        <end position="82"/>
    </location>
</feature>
<dbReference type="InterPro" id="IPR005170">
    <property type="entry name" value="Transptr-assoc_dom"/>
</dbReference>
<keyword evidence="2" id="KW-1003">Cell membrane</keyword>
<dbReference type="SMART" id="SM01091">
    <property type="entry name" value="CorC_HlyC"/>
    <property type="match status" value="1"/>
</dbReference>
<dbReference type="Pfam" id="PF00571">
    <property type="entry name" value="CBS"/>
    <property type="match status" value="2"/>
</dbReference>